<evidence type="ECO:0000313" key="2">
    <source>
        <dbReference type="Proteomes" id="UP001320898"/>
    </source>
</evidence>
<feature type="non-terminal residue" evidence="1">
    <location>
        <position position="132"/>
    </location>
</feature>
<evidence type="ECO:0000313" key="1">
    <source>
        <dbReference type="EMBL" id="MCT8974957.1"/>
    </source>
</evidence>
<feature type="non-terminal residue" evidence="1">
    <location>
        <position position="1"/>
    </location>
</feature>
<comment type="caution">
    <text evidence="1">The sequence shown here is derived from an EMBL/GenBank/DDBJ whole genome shotgun (WGS) entry which is preliminary data.</text>
</comment>
<sequence length="132" mass="14741">VRKEIQALPSYKNYAQAAPIWSSLVDAEGRDTKASDLNFIYGIGKIFDPGSVVREGEMVMVENTASLPQRLLSAVNIVNDKGRLTPEMRSSLLAEAQSRINAFNTALRDDMRSYRGIARRYGINPRDIIPKL</sequence>
<name>A0AAW5R3Z9_9HYPH</name>
<dbReference type="Proteomes" id="UP001320898">
    <property type="component" value="Unassembled WGS sequence"/>
</dbReference>
<accession>A0AAW5R3Z9</accession>
<keyword evidence="2" id="KW-1185">Reference proteome</keyword>
<dbReference type="AlphaFoldDB" id="A0AAW5R3Z9"/>
<dbReference type="RefSeq" id="WP_261618538.1">
    <property type="nucleotide sequence ID" value="NZ_JALIDZ010000040.1"/>
</dbReference>
<proteinExistence type="predicted"/>
<dbReference type="EMBL" id="JALIDZ010000040">
    <property type="protein sequence ID" value="MCT8974957.1"/>
    <property type="molecule type" value="Genomic_DNA"/>
</dbReference>
<gene>
    <name evidence="1" type="ORF">MUB46_24140</name>
</gene>
<reference evidence="1 2" key="1">
    <citation type="submission" date="2022-04" db="EMBL/GenBank/DDBJ databases">
        <authorList>
            <person name="Ye Y.-Q."/>
            <person name="Du Z.-J."/>
        </authorList>
    </citation>
    <scope>NUCLEOTIDE SEQUENCE [LARGE SCALE GENOMIC DNA]</scope>
    <source>
        <strain evidence="1 2">A6E488</strain>
    </source>
</reference>
<organism evidence="1 2">
    <name type="scientific">Microbaculum marinisediminis</name>
    <dbReference type="NCBI Taxonomy" id="2931392"/>
    <lineage>
        <taxon>Bacteria</taxon>
        <taxon>Pseudomonadati</taxon>
        <taxon>Pseudomonadota</taxon>
        <taxon>Alphaproteobacteria</taxon>
        <taxon>Hyphomicrobiales</taxon>
        <taxon>Tepidamorphaceae</taxon>
        <taxon>Microbaculum</taxon>
    </lineage>
</organism>
<protein>
    <submittedName>
        <fullName evidence="1">Uncharacterized protein</fullName>
    </submittedName>
</protein>